<dbReference type="GO" id="GO:0005634">
    <property type="term" value="C:nucleus"/>
    <property type="evidence" value="ECO:0007669"/>
    <property type="project" value="UniProtKB-SubCell"/>
</dbReference>
<evidence type="ECO:0000313" key="5">
    <source>
        <dbReference type="EMBL" id="KAK9812310.1"/>
    </source>
</evidence>
<dbReference type="InterPro" id="IPR005735">
    <property type="entry name" value="Znf_LSD1"/>
</dbReference>
<reference evidence="5 6" key="1">
    <citation type="journal article" date="2024" name="Nat. Commun.">
        <title>Phylogenomics reveals the evolutionary origins of lichenization in chlorophyte algae.</title>
        <authorList>
            <person name="Puginier C."/>
            <person name="Libourel C."/>
            <person name="Otte J."/>
            <person name="Skaloud P."/>
            <person name="Haon M."/>
            <person name="Grisel S."/>
            <person name="Petersen M."/>
            <person name="Berrin J.G."/>
            <person name="Delaux P.M."/>
            <person name="Dal Grande F."/>
            <person name="Keller J."/>
        </authorList>
    </citation>
    <scope>NUCLEOTIDE SEQUENCE [LARGE SCALE GENOMIC DNA]</scope>
    <source>
        <strain evidence="5 6">SAG 2036</strain>
    </source>
</reference>
<comment type="caution">
    <text evidence="5">The sequence shown here is derived from an EMBL/GenBank/DDBJ whole genome shotgun (WGS) entry which is preliminary data.</text>
</comment>
<dbReference type="EMBL" id="JALJOQ010000007">
    <property type="protein sequence ID" value="KAK9812310.1"/>
    <property type="molecule type" value="Genomic_DNA"/>
</dbReference>
<dbReference type="NCBIfam" id="TIGR01053">
    <property type="entry name" value="LSD1"/>
    <property type="match status" value="3"/>
</dbReference>
<gene>
    <name evidence="5" type="ORF">WJX73_000892</name>
</gene>
<feature type="domain" description="Zinc finger LSD1-type" evidence="4">
    <location>
        <begin position="67"/>
        <end position="89"/>
    </location>
</feature>
<dbReference type="Pfam" id="PF06943">
    <property type="entry name" value="zf-LSD1"/>
    <property type="match status" value="3"/>
</dbReference>
<accession>A0AAW1PRD9</accession>
<dbReference type="AlphaFoldDB" id="A0AAW1PRD9"/>
<feature type="region of interest" description="Disordered" evidence="3">
    <location>
        <begin position="138"/>
        <end position="215"/>
    </location>
</feature>
<evidence type="ECO:0000313" key="6">
    <source>
        <dbReference type="Proteomes" id="UP001465755"/>
    </source>
</evidence>
<evidence type="ECO:0000256" key="1">
    <source>
        <dbReference type="ARBA" id="ARBA00004123"/>
    </source>
</evidence>
<feature type="domain" description="Zinc finger LSD1-type" evidence="4">
    <location>
        <begin position="103"/>
        <end position="127"/>
    </location>
</feature>
<dbReference type="Proteomes" id="UP001465755">
    <property type="component" value="Unassembled WGS sequence"/>
</dbReference>
<comment type="subcellular location">
    <subcellularLocation>
        <location evidence="1">Nucleus</location>
    </subcellularLocation>
</comment>
<evidence type="ECO:0000256" key="3">
    <source>
        <dbReference type="SAM" id="MobiDB-lite"/>
    </source>
</evidence>
<evidence type="ECO:0000256" key="2">
    <source>
        <dbReference type="ARBA" id="ARBA00023242"/>
    </source>
</evidence>
<protein>
    <recommendedName>
        <fullName evidence="4">Zinc finger LSD1-type domain-containing protein</fullName>
    </recommendedName>
</protein>
<evidence type="ECO:0000259" key="4">
    <source>
        <dbReference type="Pfam" id="PF06943"/>
    </source>
</evidence>
<feature type="domain" description="Zinc finger LSD1-type" evidence="4">
    <location>
        <begin position="23"/>
        <end position="47"/>
    </location>
</feature>
<dbReference type="PANTHER" id="PTHR31747:SF3">
    <property type="entry name" value="PROTEIN LSD1"/>
    <property type="match status" value="1"/>
</dbReference>
<sequence length="215" mass="21919">MQVQQPFFRPAPPGPGASTHIVCDGCQTLLMYPQGAQNVRCARCSHITPVPIMGGNQMAQLVCTNPNCTVVLMYPRGANQVQCSVCGHVNDAMAANQIGHLICGCCHVTLMYAWGAQSVKCACCNHVTPVNAHTITHPPTSNANAGASGSGAGAARPPGPTGNAAAPGKAVHAVYVENPPSLDENGNEVQNLALGVTAANPETSRPPASGPPAPG</sequence>
<feature type="compositionally biased region" description="Low complexity" evidence="3">
    <location>
        <begin position="139"/>
        <end position="168"/>
    </location>
</feature>
<keyword evidence="2" id="KW-0539">Nucleus</keyword>
<dbReference type="PANTHER" id="PTHR31747">
    <property type="entry name" value="PROTEIN LSD1"/>
    <property type="match status" value="1"/>
</dbReference>
<organism evidence="5 6">
    <name type="scientific">Symbiochloris irregularis</name>
    <dbReference type="NCBI Taxonomy" id="706552"/>
    <lineage>
        <taxon>Eukaryota</taxon>
        <taxon>Viridiplantae</taxon>
        <taxon>Chlorophyta</taxon>
        <taxon>core chlorophytes</taxon>
        <taxon>Trebouxiophyceae</taxon>
        <taxon>Trebouxiales</taxon>
        <taxon>Trebouxiaceae</taxon>
        <taxon>Symbiochloris</taxon>
    </lineage>
</organism>
<name>A0AAW1PRD9_9CHLO</name>
<dbReference type="InterPro" id="IPR040319">
    <property type="entry name" value="LSD1-like"/>
</dbReference>
<keyword evidence="6" id="KW-1185">Reference proteome</keyword>
<proteinExistence type="predicted"/>